<keyword evidence="3" id="KW-1185">Reference proteome</keyword>
<evidence type="ECO:0000259" key="1">
    <source>
        <dbReference type="Pfam" id="PF03872"/>
    </source>
</evidence>
<organism evidence="2 3">
    <name type="scientific">Marinospirillum alkalitolerans</name>
    <dbReference type="NCBI Taxonomy" id="3123374"/>
    <lineage>
        <taxon>Bacteria</taxon>
        <taxon>Pseudomonadati</taxon>
        <taxon>Pseudomonadota</taxon>
        <taxon>Gammaproteobacteria</taxon>
        <taxon>Oceanospirillales</taxon>
        <taxon>Oceanospirillaceae</taxon>
        <taxon>Marinospirillum</taxon>
    </lineage>
</organism>
<comment type="caution">
    <text evidence="2">The sequence shown here is derived from an EMBL/GenBank/DDBJ whole genome shotgun (WGS) entry which is preliminary data.</text>
</comment>
<gene>
    <name evidence="2" type="ORF">V6U78_08720</name>
</gene>
<protein>
    <submittedName>
        <fullName evidence="2">RseA family anti-sigma factor</fullName>
    </submittedName>
</protein>
<dbReference type="PANTHER" id="PTHR38104:SF1">
    <property type="entry name" value="ANTI-SIGMA-E FACTOR RSEA"/>
    <property type="match status" value="1"/>
</dbReference>
<dbReference type="InterPro" id="IPR036147">
    <property type="entry name" value="Anti-sigma_E_RseA_N_sf"/>
</dbReference>
<dbReference type="InterPro" id="IPR052383">
    <property type="entry name" value="Anti-sigma-E_RseA-like"/>
</dbReference>
<dbReference type="Pfam" id="PF03872">
    <property type="entry name" value="RseA_N"/>
    <property type="match status" value="1"/>
</dbReference>
<dbReference type="CDD" id="cd16328">
    <property type="entry name" value="RseA_N"/>
    <property type="match status" value="1"/>
</dbReference>
<dbReference type="Proteomes" id="UP001621714">
    <property type="component" value="Unassembled WGS sequence"/>
</dbReference>
<name>A0ABW8PXU9_9GAMM</name>
<dbReference type="InterPro" id="IPR005572">
    <property type="entry name" value="Anti-sigma_E_RseA_N"/>
</dbReference>
<dbReference type="RefSeq" id="WP_405339481.1">
    <property type="nucleotide sequence ID" value="NZ_JBANFI010000004.1"/>
</dbReference>
<evidence type="ECO:0000313" key="2">
    <source>
        <dbReference type="EMBL" id="MFK7161117.1"/>
    </source>
</evidence>
<sequence length="232" mass="25183">MTEKLHQSLSAVMDAADDDLELPRLLNAMQSSSELQKELSEKWRRYHLVQGIMRGEMRDLPHAEVAQVDLSARIMQQLALESGDQVYDSRLDAPAVASAEAVTAAVAQDKGSWFRGAALAASVAVLAITGVQLVNLPQGPAGSQELVSQPLEPQSIQHSAPPSLQLVSSQPLRLAPVQGYAPPQRFQLVSESVAPEAYSRMRVMEEETAPSWSSGQLQSPVNFFWTSPATEP</sequence>
<dbReference type="SUPFAM" id="SSF89069">
    <property type="entry name" value="N-terminal, cytoplasmic domain of anti-sigmaE factor RseA"/>
    <property type="match status" value="1"/>
</dbReference>
<dbReference type="PANTHER" id="PTHR38104">
    <property type="match status" value="1"/>
</dbReference>
<proteinExistence type="predicted"/>
<accession>A0ABW8PXU9</accession>
<evidence type="ECO:0000313" key="3">
    <source>
        <dbReference type="Proteomes" id="UP001621714"/>
    </source>
</evidence>
<dbReference type="EMBL" id="JBANFI010000004">
    <property type="protein sequence ID" value="MFK7161117.1"/>
    <property type="molecule type" value="Genomic_DNA"/>
</dbReference>
<dbReference type="Gene3D" id="1.10.10.880">
    <property type="entry name" value="Anti sigma-E protein RseA, N-terminal domain"/>
    <property type="match status" value="1"/>
</dbReference>
<feature type="domain" description="Anti sigma-E protein RseA N-terminal" evidence="1">
    <location>
        <begin position="8"/>
        <end position="87"/>
    </location>
</feature>
<reference evidence="2 3" key="1">
    <citation type="submission" date="2024-02" db="EMBL/GenBank/DDBJ databases">
        <title>Marinospirillum sp. MEB 164 isolated from Lonar lake sediment.</title>
        <authorList>
            <person name="Joshi A."/>
            <person name="Thite S."/>
        </authorList>
    </citation>
    <scope>NUCLEOTIDE SEQUENCE [LARGE SCALE GENOMIC DNA]</scope>
    <source>
        <strain evidence="2 3">MEB164</strain>
    </source>
</reference>